<dbReference type="EMBL" id="AMCI01000518">
    <property type="protein sequence ID" value="EJX08882.1"/>
    <property type="molecule type" value="Genomic_DNA"/>
</dbReference>
<keyword evidence="2" id="KW-0472">Membrane</keyword>
<feature type="transmembrane region" description="Helical" evidence="2">
    <location>
        <begin position="87"/>
        <end position="108"/>
    </location>
</feature>
<evidence type="ECO:0000259" key="3">
    <source>
        <dbReference type="Pfam" id="PF04773"/>
    </source>
</evidence>
<proteinExistence type="predicted"/>
<name>J9GLT2_9ZZZZ</name>
<dbReference type="InterPro" id="IPR006860">
    <property type="entry name" value="FecR"/>
</dbReference>
<accession>J9GLT2</accession>
<dbReference type="PANTHER" id="PTHR30273">
    <property type="entry name" value="PERIPLASMIC SIGNAL SENSOR AND SIGMA FACTOR ACTIVATOR FECR-RELATED"/>
    <property type="match status" value="1"/>
</dbReference>
<protein>
    <submittedName>
        <fullName evidence="5">Sigma factor regulatory protein, FecR/PupR family</fullName>
    </submittedName>
</protein>
<feature type="domain" description="Protein FecR C-terminal" evidence="4">
    <location>
        <begin position="258"/>
        <end position="318"/>
    </location>
</feature>
<comment type="caution">
    <text evidence="5">The sequence shown here is derived from an EMBL/GenBank/DDBJ whole genome shotgun (WGS) entry which is preliminary data.</text>
</comment>
<organism evidence="5">
    <name type="scientific">gut metagenome</name>
    <dbReference type="NCBI Taxonomy" id="749906"/>
    <lineage>
        <taxon>unclassified sequences</taxon>
        <taxon>metagenomes</taxon>
        <taxon>organismal metagenomes</taxon>
    </lineage>
</organism>
<sequence length="327" mass="37417">MNRKTDKPQIRRYLNGTYTTDEVDALQQSLRPDSSDEPWEELAAETWEESHEEATTDPQTHAAYLHEAEKLLRRIQPSARRSPHRRWLYAASGIAALIVLAWIAVYTLRYRTPSPATWMTIETSFGEKKAVTLPDGSRLVLNACTRLQYPATFETTSRSVRLAGEAYFEVAPDPERPFQIETPHLQVKVLGTSFNIQSYAEDELMSVAVKSGKVQVDLPEAMIRLQKEEKILFQPHTGEHNKKRKESEPVAAWIQGNLCFDHTPIQDVARCLERTFNCRISFAPGQTFTNRLTGEHDHQSLESILESLYYISGIRYRKTAAGFELYK</sequence>
<evidence type="ECO:0000313" key="5">
    <source>
        <dbReference type="EMBL" id="EJX08882.1"/>
    </source>
</evidence>
<dbReference type="InterPro" id="IPR032508">
    <property type="entry name" value="FecR_C"/>
</dbReference>
<feature type="compositionally biased region" description="Polar residues" evidence="1">
    <location>
        <begin position="16"/>
        <end position="32"/>
    </location>
</feature>
<dbReference type="PIRSF" id="PIRSF018266">
    <property type="entry name" value="FecR"/>
    <property type="match status" value="1"/>
</dbReference>
<dbReference type="AlphaFoldDB" id="J9GLT2"/>
<reference evidence="5" key="1">
    <citation type="journal article" date="2012" name="PLoS ONE">
        <title>Gene sets for utilization of primary and secondary nutrition supplies in the distal gut of endangered iberian lynx.</title>
        <authorList>
            <person name="Alcaide M."/>
            <person name="Messina E."/>
            <person name="Richter M."/>
            <person name="Bargiela R."/>
            <person name="Peplies J."/>
            <person name="Huws S.A."/>
            <person name="Newbold C.J."/>
            <person name="Golyshin P.N."/>
            <person name="Simon M.A."/>
            <person name="Lopez G."/>
            <person name="Yakimov M.M."/>
            <person name="Ferrer M."/>
        </authorList>
    </citation>
    <scope>NUCLEOTIDE SEQUENCE</scope>
</reference>
<evidence type="ECO:0000256" key="1">
    <source>
        <dbReference type="SAM" id="MobiDB-lite"/>
    </source>
</evidence>
<dbReference type="PANTHER" id="PTHR30273:SF2">
    <property type="entry name" value="PROTEIN FECR"/>
    <property type="match status" value="1"/>
</dbReference>
<dbReference type="Pfam" id="PF04773">
    <property type="entry name" value="FecR"/>
    <property type="match status" value="1"/>
</dbReference>
<feature type="region of interest" description="Disordered" evidence="1">
    <location>
        <begin position="1"/>
        <end position="57"/>
    </location>
</feature>
<evidence type="ECO:0000259" key="4">
    <source>
        <dbReference type="Pfam" id="PF16344"/>
    </source>
</evidence>
<dbReference type="Pfam" id="PF16344">
    <property type="entry name" value="FecR_C"/>
    <property type="match status" value="1"/>
</dbReference>
<dbReference type="Gene3D" id="3.55.50.30">
    <property type="match status" value="1"/>
</dbReference>
<evidence type="ECO:0000256" key="2">
    <source>
        <dbReference type="SAM" id="Phobius"/>
    </source>
</evidence>
<dbReference type="GO" id="GO:0016989">
    <property type="term" value="F:sigma factor antagonist activity"/>
    <property type="evidence" value="ECO:0007669"/>
    <property type="project" value="TreeGrafter"/>
</dbReference>
<feature type="compositionally biased region" description="Acidic residues" evidence="1">
    <location>
        <begin position="35"/>
        <end position="47"/>
    </location>
</feature>
<dbReference type="InterPro" id="IPR012373">
    <property type="entry name" value="Ferrdict_sens_TM"/>
</dbReference>
<dbReference type="Gene3D" id="2.60.120.1440">
    <property type="match status" value="1"/>
</dbReference>
<gene>
    <name evidence="5" type="ORF">EVA_03006</name>
</gene>
<feature type="domain" description="FecR protein" evidence="3">
    <location>
        <begin position="120"/>
        <end position="215"/>
    </location>
</feature>
<keyword evidence="2" id="KW-0812">Transmembrane</keyword>
<dbReference type="FunFam" id="2.60.120.1440:FF:000001">
    <property type="entry name" value="Putative anti-sigma factor"/>
    <property type="match status" value="1"/>
</dbReference>
<keyword evidence="2" id="KW-1133">Transmembrane helix</keyword>